<organism evidence="2 3">
    <name type="scientific">Pedobacter xixiisoli</name>
    <dbReference type="NCBI Taxonomy" id="1476464"/>
    <lineage>
        <taxon>Bacteria</taxon>
        <taxon>Pseudomonadati</taxon>
        <taxon>Bacteroidota</taxon>
        <taxon>Sphingobacteriia</taxon>
        <taxon>Sphingobacteriales</taxon>
        <taxon>Sphingobacteriaceae</taxon>
        <taxon>Pedobacter</taxon>
    </lineage>
</organism>
<dbReference type="AlphaFoldDB" id="A0A285ZYF7"/>
<keyword evidence="3" id="KW-1185">Reference proteome</keyword>
<name>A0A285ZYF7_9SPHI</name>
<sequence length="156" mass="18369">MTYFKSENPISYYLLLAILVFTIVLFSVFAVIGRLDITSSIICIIGINLLAFYFIGRYLCILRLFEDRISLNYIYPFKIEREYNFNGISEIDGRGNYDYNSSQLDGGLGRTFYRCFYNLYLTDNDGKLLNIKYNISEKENREFIVLLQKLIAKKKY</sequence>
<evidence type="ECO:0000256" key="1">
    <source>
        <dbReference type="SAM" id="Phobius"/>
    </source>
</evidence>
<keyword evidence="1" id="KW-0472">Membrane</keyword>
<keyword evidence="1" id="KW-1133">Transmembrane helix</keyword>
<dbReference type="Proteomes" id="UP000219281">
    <property type="component" value="Unassembled WGS sequence"/>
</dbReference>
<accession>A0A285ZYF7</accession>
<gene>
    <name evidence="2" type="ORF">SAMN06297358_1692</name>
</gene>
<reference evidence="3" key="1">
    <citation type="submission" date="2017-09" db="EMBL/GenBank/DDBJ databases">
        <authorList>
            <person name="Varghese N."/>
            <person name="Submissions S."/>
        </authorList>
    </citation>
    <scope>NUCLEOTIDE SEQUENCE [LARGE SCALE GENOMIC DNA]</scope>
    <source>
        <strain evidence="3">CGMCC 1.12803</strain>
    </source>
</reference>
<protein>
    <submittedName>
        <fullName evidence="2">Uncharacterized protein</fullName>
    </submittedName>
</protein>
<dbReference type="RefSeq" id="WP_097130879.1">
    <property type="nucleotide sequence ID" value="NZ_OCMT01000002.1"/>
</dbReference>
<feature type="transmembrane region" description="Helical" evidence="1">
    <location>
        <begin position="12"/>
        <end position="32"/>
    </location>
</feature>
<dbReference type="EMBL" id="OCMT01000002">
    <property type="protein sequence ID" value="SOD14671.1"/>
    <property type="molecule type" value="Genomic_DNA"/>
</dbReference>
<evidence type="ECO:0000313" key="3">
    <source>
        <dbReference type="Proteomes" id="UP000219281"/>
    </source>
</evidence>
<keyword evidence="1" id="KW-0812">Transmembrane</keyword>
<proteinExistence type="predicted"/>
<feature type="transmembrane region" description="Helical" evidence="1">
    <location>
        <begin position="38"/>
        <end position="60"/>
    </location>
</feature>
<evidence type="ECO:0000313" key="2">
    <source>
        <dbReference type="EMBL" id="SOD14671.1"/>
    </source>
</evidence>